<evidence type="ECO:0000313" key="4">
    <source>
        <dbReference type="Proteomes" id="UP001320876"/>
    </source>
</evidence>
<accession>A0ABT3GGD4</accession>
<dbReference type="Proteomes" id="UP001320876">
    <property type="component" value="Unassembled WGS sequence"/>
</dbReference>
<organism evidence="3 4">
    <name type="scientific">Luteolibacter arcticus</name>
    <dbReference type="NCBI Taxonomy" id="1581411"/>
    <lineage>
        <taxon>Bacteria</taxon>
        <taxon>Pseudomonadati</taxon>
        <taxon>Verrucomicrobiota</taxon>
        <taxon>Verrucomicrobiia</taxon>
        <taxon>Verrucomicrobiales</taxon>
        <taxon>Verrucomicrobiaceae</taxon>
        <taxon>Luteolibacter</taxon>
    </lineage>
</organism>
<dbReference type="Gene3D" id="3.30.470.30">
    <property type="entry name" value="DNA ligase/mRNA capping enzyme"/>
    <property type="match status" value="1"/>
</dbReference>
<dbReference type="RefSeq" id="WP_264486748.1">
    <property type="nucleotide sequence ID" value="NZ_JAPDDT010000003.1"/>
</dbReference>
<dbReference type="InterPro" id="IPR008893">
    <property type="entry name" value="WGR_domain"/>
</dbReference>
<evidence type="ECO:0000313" key="3">
    <source>
        <dbReference type="EMBL" id="MCW1922639.1"/>
    </source>
</evidence>
<comment type="caution">
    <text evidence="3">The sequence shown here is derived from an EMBL/GenBank/DDBJ whole genome shotgun (WGS) entry which is preliminary data.</text>
</comment>
<dbReference type="PROSITE" id="PS51977">
    <property type="entry name" value="WGR"/>
    <property type="match status" value="1"/>
</dbReference>
<proteinExistence type="predicted"/>
<feature type="domain" description="WGR" evidence="2">
    <location>
        <begin position="1"/>
        <end position="84"/>
    </location>
</feature>
<feature type="region of interest" description="Disordered" evidence="1">
    <location>
        <begin position="74"/>
        <end position="93"/>
    </location>
</feature>
<dbReference type="SUPFAM" id="SSF56091">
    <property type="entry name" value="DNA ligase/mRNA capping enzyme, catalytic domain"/>
    <property type="match status" value="1"/>
</dbReference>
<dbReference type="CDD" id="cd07998">
    <property type="entry name" value="WGR_DNA_ligase"/>
    <property type="match status" value="1"/>
</dbReference>
<evidence type="ECO:0000259" key="2">
    <source>
        <dbReference type="PROSITE" id="PS51977"/>
    </source>
</evidence>
<dbReference type="EMBL" id="JAPDDT010000003">
    <property type="protein sequence ID" value="MCW1922639.1"/>
    <property type="molecule type" value="Genomic_DNA"/>
</dbReference>
<reference evidence="3 4" key="1">
    <citation type="submission" date="2022-10" db="EMBL/GenBank/DDBJ databases">
        <title>Luteolibacter arcticus strain CCTCC AB 2014275, whole genome shotgun sequencing project.</title>
        <authorList>
            <person name="Zhao G."/>
            <person name="Shen L."/>
        </authorList>
    </citation>
    <scope>NUCLEOTIDE SEQUENCE [LARGE SCALE GENOMIC DNA]</scope>
    <source>
        <strain evidence="3 4">CCTCC AB 2014275</strain>
    </source>
</reference>
<dbReference type="Gene3D" id="2.20.140.10">
    <property type="entry name" value="WGR domain"/>
    <property type="match status" value="1"/>
</dbReference>
<protein>
    <submittedName>
        <fullName evidence="3">WGR domain-containing protein</fullName>
    </submittedName>
</protein>
<evidence type="ECO:0000256" key="1">
    <source>
        <dbReference type="SAM" id="MobiDB-lite"/>
    </source>
</evidence>
<gene>
    <name evidence="3" type="ORF">OKA05_08740</name>
</gene>
<sequence>MPTTLYYREGGSDKVYQTDIEPAGDGFVVTFAYGRRGATLQTGTKTTKSVSRQEAESIAAKLIASKLAKGYTPAEDGTPYHATGNEGRDSGVRPQLLNPVEECDLARLLGDTRHVLQEKHDGKRMLVRKLGKDVHGINRRGLIVALPQPIAEAALCIPVDFLIDGEAVGDVLHAFDLLQVKGNDVRDRAYLDRFAGLLRLLDAMSAIRPVSTVVEPKDKQAMFDTLRSTGAEGVVFKDMDSHFKPGRPYSGGPHLKCKFVTSASFIVGAINKRRSVALVLLDGDKRVPAGNVTIPPDHDIPQPGEIVEVRFLYAFPESGCIYQPVYRGRRDDIDPADCHVRQLKYKDQGVAA</sequence>
<dbReference type="Pfam" id="PF05406">
    <property type="entry name" value="WGR"/>
    <property type="match status" value="1"/>
</dbReference>
<dbReference type="SMART" id="SM00773">
    <property type="entry name" value="WGR"/>
    <property type="match status" value="1"/>
</dbReference>
<keyword evidence="4" id="KW-1185">Reference proteome</keyword>
<name>A0ABT3GGD4_9BACT</name>